<dbReference type="EMBL" id="AFME02000415">
    <property type="protein sequence ID" value="EMG08098.1"/>
    <property type="molecule type" value="Genomic_DNA"/>
</dbReference>
<protein>
    <submittedName>
        <fullName evidence="1">Uncharacterized protein</fullName>
    </submittedName>
</protein>
<evidence type="ECO:0000313" key="2">
    <source>
        <dbReference type="Proteomes" id="UP000011776"/>
    </source>
</evidence>
<dbReference type="AlphaFoldDB" id="M3GNB7"/>
<sequence length="51" mass="5829">MALVKMQPGRYVMVNVFNSKGELLKTDQDFQFDSSKLKIRNENGILKGILI</sequence>
<dbReference type="BioCyc" id="LINT1001599:G11K9-2706-MONOMER"/>
<organism evidence="1 2">
    <name type="scientific">Leptospira interrogans serovar Grippotyphosa str. LT2186</name>
    <dbReference type="NCBI Taxonomy" id="1001599"/>
    <lineage>
        <taxon>Bacteria</taxon>
        <taxon>Pseudomonadati</taxon>
        <taxon>Spirochaetota</taxon>
        <taxon>Spirochaetia</taxon>
        <taxon>Leptospirales</taxon>
        <taxon>Leptospiraceae</taxon>
        <taxon>Leptospira</taxon>
    </lineage>
</organism>
<name>M3GNB7_LEPIR</name>
<accession>M3GNB7</accession>
<proteinExistence type="predicted"/>
<reference evidence="1 2" key="1">
    <citation type="submission" date="2013-02" db="EMBL/GenBank/DDBJ databases">
        <authorList>
            <person name="Harkins D.M."/>
            <person name="Durkin A.S."/>
            <person name="Brinkac L.M."/>
            <person name="Haft D.H."/>
            <person name="Selengut J.D."/>
            <person name="Sanka R."/>
            <person name="DePew J."/>
            <person name="Purushe J."/>
            <person name="Tulsiani S.M."/>
            <person name="Graham G.C."/>
            <person name="Burns M.-A."/>
            <person name="Dohnt M.F."/>
            <person name="Smythe L.D."/>
            <person name="McKay D.B."/>
            <person name="Craig S.B."/>
            <person name="Vinetz J.M."/>
            <person name="Sutton G.G."/>
            <person name="Nierman W.C."/>
            <person name="Fouts D.E."/>
        </authorList>
    </citation>
    <scope>NUCLEOTIDE SEQUENCE [LARGE SCALE GENOMIC DNA]</scope>
    <source>
        <strain evidence="1 2">LT2186</strain>
    </source>
</reference>
<gene>
    <name evidence="1" type="ORF">LEP1GSC151_3997</name>
</gene>
<evidence type="ECO:0000313" key="1">
    <source>
        <dbReference type="EMBL" id="EMG08098.1"/>
    </source>
</evidence>
<comment type="caution">
    <text evidence="1">The sequence shown here is derived from an EMBL/GenBank/DDBJ whole genome shotgun (WGS) entry which is preliminary data.</text>
</comment>
<dbReference type="Proteomes" id="UP000011776">
    <property type="component" value="Unassembled WGS sequence"/>
</dbReference>